<dbReference type="SUPFAM" id="SSF54001">
    <property type="entry name" value="Cysteine proteinases"/>
    <property type="match status" value="1"/>
</dbReference>
<dbReference type="PANTHER" id="PTHR33022:SF20">
    <property type="entry name" value="UBIQUITIN-LIKE PROTEASE FAMILY PROFILE DOMAIN-CONTAINING PROTEIN"/>
    <property type="match status" value="1"/>
</dbReference>
<sequence length="109" mass="12534">MYYDDNMDDTQYLNIPFDVTYVKDIPQQRYGSMECGLYLLAFAEYLSDGADICVETNDAELLHIRYGALLWKYSAKKMKDGDVSDNEAPPKLNRMPCLELDSSEIVMIN</sequence>
<protein>
    <recommendedName>
        <fullName evidence="2">Ubiquitin-like protease family profile domain-containing protein</fullName>
    </recommendedName>
</protein>
<comment type="caution">
    <text evidence="1">The sequence shown here is derived from an EMBL/GenBank/DDBJ whole genome shotgun (WGS) entry which is preliminary data.</text>
</comment>
<dbReference type="PANTHER" id="PTHR33022">
    <property type="entry name" value="DUF1985 DOMAIN-CONTAINING PROTEIN"/>
    <property type="match status" value="1"/>
</dbReference>
<evidence type="ECO:0000313" key="1">
    <source>
        <dbReference type="EMBL" id="TMX05482.1"/>
    </source>
</evidence>
<accession>A0A6N2CKJ1</accession>
<dbReference type="AlphaFoldDB" id="A0A6N2CKJ1"/>
<organism evidence="1">
    <name type="scientific">Solanum chilense</name>
    <name type="common">Tomato</name>
    <name type="synonym">Lycopersicon chilense</name>
    <dbReference type="NCBI Taxonomy" id="4083"/>
    <lineage>
        <taxon>Eukaryota</taxon>
        <taxon>Viridiplantae</taxon>
        <taxon>Streptophyta</taxon>
        <taxon>Embryophyta</taxon>
        <taxon>Tracheophyta</taxon>
        <taxon>Spermatophyta</taxon>
        <taxon>Magnoliopsida</taxon>
        <taxon>eudicotyledons</taxon>
        <taxon>Gunneridae</taxon>
        <taxon>Pentapetalae</taxon>
        <taxon>asterids</taxon>
        <taxon>lamiids</taxon>
        <taxon>Solanales</taxon>
        <taxon>Solanaceae</taxon>
        <taxon>Solanoideae</taxon>
        <taxon>Solaneae</taxon>
        <taxon>Solanum</taxon>
        <taxon>Solanum subgen. Lycopersicon</taxon>
    </lineage>
</organism>
<evidence type="ECO:0008006" key="2">
    <source>
        <dbReference type="Google" id="ProtNLM"/>
    </source>
</evidence>
<dbReference type="Gene3D" id="3.40.395.10">
    <property type="entry name" value="Adenoviral Proteinase, Chain A"/>
    <property type="match status" value="1"/>
</dbReference>
<dbReference type="InterPro" id="IPR038765">
    <property type="entry name" value="Papain-like_cys_pep_sf"/>
</dbReference>
<dbReference type="EMBL" id="RXGB01000048">
    <property type="protein sequence ID" value="TMX05482.1"/>
    <property type="molecule type" value="Genomic_DNA"/>
</dbReference>
<gene>
    <name evidence="1" type="ORF">EJD97_017893</name>
</gene>
<name>A0A6N2CKJ1_SOLCI</name>
<proteinExistence type="predicted"/>
<reference evidence="1" key="1">
    <citation type="submission" date="2019-05" db="EMBL/GenBank/DDBJ databases">
        <title>The de novo reference genome and transcriptome assemblies of the wild tomato species Solanum chilense.</title>
        <authorList>
            <person name="Stam R."/>
            <person name="Nosenko T."/>
            <person name="Hoerger A.C."/>
            <person name="Stephan W."/>
            <person name="Seidel M.A."/>
            <person name="Kuhn J.M.M."/>
            <person name="Haberer G."/>
            <person name="Tellier A."/>
        </authorList>
    </citation>
    <scope>NUCLEOTIDE SEQUENCE</scope>
    <source>
        <tissue evidence="1">Mature leaves</tissue>
    </source>
</reference>